<gene>
    <name evidence="1" type="ORF">E5139_09210</name>
</gene>
<dbReference type="GeneID" id="42179112"/>
<evidence type="ECO:0008006" key="3">
    <source>
        <dbReference type="Google" id="ProtNLM"/>
    </source>
</evidence>
<proteinExistence type="predicted"/>
<evidence type="ECO:0000313" key="1">
    <source>
        <dbReference type="EMBL" id="QCD65801.1"/>
    </source>
</evidence>
<reference evidence="1 2" key="1">
    <citation type="submission" date="2019-04" db="EMBL/GenBank/DDBJ databases">
        <title>Complete genome sequence of Arthrobacter sp. ZXY-2 associated with effective atrazine degradation and salt adaptation.</title>
        <authorList>
            <person name="Zhao X."/>
        </authorList>
    </citation>
    <scope>NUCLEOTIDE SEQUENCE [LARGE SCALE GENOMIC DNA]</scope>
    <source>
        <strain evidence="2">ZP60</strain>
    </source>
</reference>
<reference evidence="1 2" key="2">
    <citation type="submission" date="2019-04" db="EMBL/GenBank/DDBJ databases">
        <authorList>
            <person name="Yang S."/>
            <person name="Wei W."/>
        </authorList>
    </citation>
    <scope>NUCLEOTIDE SEQUENCE [LARGE SCALE GENOMIC DNA]</scope>
    <source>
        <strain evidence="2">ZP60</strain>
    </source>
</reference>
<dbReference type="EMBL" id="CP039375">
    <property type="protein sequence ID" value="QCD65801.1"/>
    <property type="molecule type" value="Genomic_DNA"/>
</dbReference>
<dbReference type="KEGG" id="halz:E5139_09210"/>
<organism evidence="1 2">
    <name type="scientific">Halomicrobium mukohataei</name>
    <dbReference type="NCBI Taxonomy" id="57705"/>
    <lineage>
        <taxon>Archaea</taxon>
        <taxon>Methanobacteriati</taxon>
        <taxon>Methanobacteriota</taxon>
        <taxon>Stenosarchaea group</taxon>
        <taxon>Halobacteria</taxon>
        <taxon>Halobacteriales</taxon>
        <taxon>Haloarculaceae</taxon>
        <taxon>Halomicrobium</taxon>
    </lineage>
</organism>
<accession>A0A4D6KI70</accession>
<name>A0A4D6KI70_9EURY</name>
<protein>
    <recommendedName>
        <fullName evidence="3">YokE-like PH domain-containing protein</fullName>
    </recommendedName>
</protein>
<dbReference type="Proteomes" id="UP000297053">
    <property type="component" value="Chromosome"/>
</dbReference>
<dbReference type="AlphaFoldDB" id="A0A4D6KI70"/>
<dbReference type="RefSeq" id="WP_015762179.1">
    <property type="nucleotide sequence ID" value="NZ_CP039375.1"/>
</dbReference>
<evidence type="ECO:0000313" key="2">
    <source>
        <dbReference type="Proteomes" id="UP000297053"/>
    </source>
</evidence>
<sequence length="415" mass="45158">MLDRISELSRETVRGEPTIAELGAGPLESLLRDEETTQYVLASTSAIEHTVDGQTTSIEPDDSHGAYVVVTDHRLYALLGDEPTTAMVTLALGGVTQSTFDDGLLRTTLTVRTPAESVVFHPIDAEQAAAAEAYVDRVGSCWSELSTALDDARAGLDALREAIEASETVDRHRQHARARLSKAYHCATQEDDAPTAAMRAQIEPVEDELDRLCAVATADEVETRLEAARSAHEDGDYETAFETLVAAGESLDGASEIDDAIEDRFEALRETHDELAATVLERAEQRCQDALDAATAPERVEAWEDALDRYRAIAAVGWTAAGGVTEEMVRFQLVWVVDRCVDALSTAAAELAAQGDERGEGHADAADYYERALERLRRAEQLSDAHPEAGDSFADRIDALETKAERAQWQWGGED</sequence>